<dbReference type="GO" id="GO:0097510">
    <property type="term" value="P:base-excision repair, AP site formation via deaminated base removal"/>
    <property type="evidence" value="ECO:0007669"/>
    <property type="project" value="TreeGrafter"/>
</dbReference>
<organism evidence="1 3">
    <name type="scientific">Aneurinibacillus migulanus</name>
    <name type="common">Bacillus migulanus</name>
    <dbReference type="NCBI Taxonomy" id="47500"/>
    <lineage>
        <taxon>Bacteria</taxon>
        <taxon>Bacillati</taxon>
        <taxon>Bacillota</taxon>
        <taxon>Bacilli</taxon>
        <taxon>Bacillales</taxon>
        <taxon>Paenibacillaceae</taxon>
        <taxon>Aneurinibacillus group</taxon>
        <taxon>Aneurinibacillus</taxon>
    </lineage>
</organism>
<dbReference type="CDD" id="cd10027">
    <property type="entry name" value="UDG-F1-like"/>
    <property type="match status" value="1"/>
</dbReference>
<dbReference type="EMBL" id="LGUG01000004">
    <property type="protein sequence ID" value="KON97039.1"/>
    <property type="molecule type" value="Genomic_DNA"/>
</dbReference>
<dbReference type="InterPro" id="IPR036895">
    <property type="entry name" value="Uracil-DNA_glycosylase-like_sf"/>
</dbReference>
<gene>
    <name evidence="1" type="ORF">AF333_17710</name>
    <name evidence="2" type="ORF">SAMN04487909_12310</name>
</gene>
<reference evidence="1 3" key="1">
    <citation type="submission" date="2015-07" db="EMBL/GenBank/DDBJ databases">
        <title>Fjat-14205 dsm 2895.</title>
        <authorList>
            <person name="Liu B."/>
            <person name="Wang J."/>
            <person name="Zhu Y."/>
            <person name="Liu G."/>
            <person name="Chen Q."/>
            <person name="Chen Z."/>
            <person name="Lan J."/>
            <person name="Che J."/>
            <person name="Ge C."/>
            <person name="Shi H."/>
            <person name="Pan Z."/>
            <person name="Liu X."/>
        </authorList>
    </citation>
    <scope>NUCLEOTIDE SEQUENCE [LARGE SCALE GENOMIC DNA]</scope>
    <source>
        <strain evidence="1 3">DSM 2895</strain>
    </source>
</reference>
<evidence type="ECO:0000313" key="1">
    <source>
        <dbReference type="EMBL" id="KON97039.1"/>
    </source>
</evidence>
<dbReference type="GO" id="GO:0004844">
    <property type="term" value="F:uracil DNA N-glycosylase activity"/>
    <property type="evidence" value="ECO:0007669"/>
    <property type="project" value="InterPro"/>
</dbReference>
<dbReference type="GeneID" id="42307001"/>
<protein>
    <submittedName>
        <fullName evidence="2">Uracil-DNA glycosylase</fullName>
    </submittedName>
</protein>
<dbReference type="RefSeq" id="WP_043064668.1">
    <property type="nucleotide sequence ID" value="NZ_BJOA01000311.1"/>
</dbReference>
<dbReference type="PATRIC" id="fig|47500.9.peg.5087"/>
<dbReference type="Proteomes" id="UP000182836">
    <property type="component" value="Unassembled WGS sequence"/>
</dbReference>
<keyword evidence="3" id="KW-1185">Reference proteome</keyword>
<sequence>MVQQTTGLQTLSFLASTQIHPSWEAFFQQAHIQQQLLNIQNTIGQPFTPTPNLVLRFATVNLANVKVIILGKDPYPQEGVATGRSFEVNGVSNWFDKKVNSSLKNIIKLMHKTYMKRDMGASIAEVRADIQSGTFPILPPNQAFDDWERKGVLFLNTAYTCQIGGIEASGSHLQIWKHFFEALLQYITKNNQDIRYFLWGDARKYQKILVQNNVASAHIYLSLHPSTNGDAGGYENNTRFLNCPCFLETEDMVEWVAR</sequence>
<dbReference type="Gene3D" id="3.40.470.10">
    <property type="entry name" value="Uracil-DNA glycosylase-like domain"/>
    <property type="match status" value="1"/>
</dbReference>
<reference evidence="2 4" key="2">
    <citation type="submission" date="2016-10" db="EMBL/GenBank/DDBJ databases">
        <authorList>
            <person name="de Groot N.N."/>
        </authorList>
    </citation>
    <scope>NUCLEOTIDE SEQUENCE [LARGE SCALE GENOMIC DNA]</scope>
    <source>
        <strain evidence="2 4">DSM 2895</strain>
    </source>
</reference>
<dbReference type="Proteomes" id="UP000037269">
    <property type="component" value="Unassembled WGS sequence"/>
</dbReference>
<evidence type="ECO:0000313" key="3">
    <source>
        <dbReference type="Proteomes" id="UP000037269"/>
    </source>
</evidence>
<dbReference type="STRING" id="47500.AF333_17710"/>
<name>A0A0M0H4N1_ANEMI</name>
<dbReference type="SUPFAM" id="SSF52141">
    <property type="entry name" value="Uracil-DNA glycosylase-like"/>
    <property type="match status" value="1"/>
</dbReference>
<dbReference type="OrthoDB" id="9804372at2"/>
<evidence type="ECO:0000313" key="4">
    <source>
        <dbReference type="Proteomes" id="UP000182836"/>
    </source>
</evidence>
<evidence type="ECO:0000313" key="2">
    <source>
        <dbReference type="EMBL" id="SDJ63356.1"/>
    </source>
</evidence>
<dbReference type="AlphaFoldDB" id="A0A0M0H4N1"/>
<dbReference type="PANTHER" id="PTHR11264:SF8">
    <property type="entry name" value="URACIL-DNA GLYCOSYLASE-LIKE DOMAIN-CONTAINING PROTEIN"/>
    <property type="match status" value="1"/>
</dbReference>
<dbReference type="InterPro" id="IPR002043">
    <property type="entry name" value="UDG_fam1"/>
</dbReference>
<dbReference type="EMBL" id="FNED01000023">
    <property type="protein sequence ID" value="SDJ63356.1"/>
    <property type="molecule type" value="Genomic_DNA"/>
</dbReference>
<accession>A0A0M0H4N1</accession>
<dbReference type="PANTHER" id="PTHR11264">
    <property type="entry name" value="URACIL-DNA GLYCOSYLASE"/>
    <property type="match status" value="1"/>
</dbReference>
<proteinExistence type="predicted"/>